<dbReference type="RefSeq" id="WP_307336150.1">
    <property type="nucleotide sequence ID" value="NZ_JAUSUQ010000003.1"/>
</dbReference>
<dbReference type="PROSITE" id="PS51257">
    <property type="entry name" value="PROKAR_LIPOPROTEIN"/>
    <property type="match status" value="1"/>
</dbReference>
<comment type="similarity">
    <text evidence="1">Belongs to the UPF0065 (bug) family.</text>
</comment>
<feature type="region of interest" description="Disordered" evidence="2">
    <location>
        <begin position="29"/>
        <end position="48"/>
    </location>
</feature>
<name>A0ABU0CRQ5_9BACI</name>
<dbReference type="Gene3D" id="3.40.190.150">
    <property type="entry name" value="Bordetella uptake gene, domain 1"/>
    <property type="match status" value="1"/>
</dbReference>
<evidence type="ECO:0000313" key="3">
    <source>
        <dbReference type="EMBL" id="MDQ0338190.1"/>
    </source>
</evidence>
<evidence type="ECO:0000256" key="1">
    <source>
        <dbReference type="ARBA" id="ARBA00006987"/>
    </source>
</evidence>
<protein>
    <submittedName>
        <fullName evidence="3">Tricarboxylic transport membrane protein</fullName>
    </submittedName>
</protein>
<dbReference type="PANTHER" id="PTHR42928:SF5">
    <property type="entry name" value="BLR1237 PROTEIN"/>
    <property type="match status" value="1"/>
</dbReference>
<dbReference type="PANTHER" id="PTHR42928">
    <property type="entry name" value="TRICARBOXYLATE-BINDING PROTEIN"/>
    <property type="match status" value="1"/>
</dbReference>
<keyword evidence="4" id="KW-1185">Reference proteome</keyword>
<organism evidence="3 4">
    <name type="scientific">Caldalkalibacillus uzonensis</name>
    <dbReference type="NCBI Taxonomy" id="353224"/>
    <lineage>
        <taxon>Bacteria</taxon>
        <taxon>Bacillati</taxon>
        <taxon>Bacillota</taxon>
        <taxon>Bacilli</taxon>
        <taxon>Bacillales</taxon>
        <taxon>Bacillaceae</taxon>
        <taxon>Caldalkalibacillus</taxon>
    </lineage>
</organism>
<dbReference type="Proteomes" id="UP001232445">
    <property type="component" value="Unassembled WGS sequence"/>
</dbReference>
<dbReference type="Pfam" id="PF03401">
    <property type="entry name" value="TctC"/>
    <property type="match status" value="1"/>
</dbReference>
<dbReference type="Gene3D" id="3.40.190.10">
    <property type="entry name" value="Periplasmic binding protein-like II"/>
    <property type="match status" value="1"/>
</dbReference>
<gene>
    <name evidence="3" type="ORF">J2S00_000974</name>
</gene>
<accession>A0ABU0CRQ5</accession>
<comment type="caution">
    <text evidence="3">The sequence shown here is derived from an EMBL/GenBank/DDBJ whole genome shotgun (WGS) entry which is preliminary data.</text>
</comment>
<proteinExistence type="inferred from homology"/>
<dbReference type="CDD" id="cd07012">
    <property type="entry name" value="PBP2_Bug_TTT"/>
    <property type="match status" value="1"/>
</dbReference>
<dbReference type="SUPFAM" id="SSF53850">
    <property type="entry name" value="Periplasmic binding protein-like II"/>
    <property type="match status" value="1"/>
</dbReference>
<evidence type="ECO:0000256" key="2">
    <source>
        <dbReference type="SAM" id="MobiDB-lite"/>
    </source>
</evidence>
<reference evidence="3 4" key="1">
    <citation type="submission" date="2023-07" db="EMBL/GenBank/DDBJ databases">
        <title>Genomic Encyclopedia of Type Strains, Phase IV (KMG-IV): sequencing the most valuable type-strain genomes for metagenomic binning, comparative biology and taxonomic classification.</title>
        <authorList>
            <person name="Goeker M."/>
        </authorList>
    </citation>
    <scope>NUCLEOTIDE SEQUENCE [LARGE SCALE GENOMIC DNA]</scope>
    <source>
        <strain evidence="3 4">DSM 17740</strain>
    </source>
</reference>
<dbReference type="PIRSF" id="PIRSF017082">
    <property type="entry name" value="YflP"/>
    <property type="match status" value="1"/>
</dbReference>
<dbReference type="EMBL" id="JAUSUQ010000003">
    <property type="protein sequence ID" value="MDQ0338190.1"/>
    <property type="molecule type" value="Genomic_DNA"/>
</dbReference>
<sequence>MLKKQWILLLILTLAVSVVLYGCGGTETGQSVEQEGDQEAEGPQDTAAVDYPTRPIEMVVGWGAGGGTDNFARAIAAELEDLLGVTINVVNMEGSSEAVAGMYVQEQPADGYTLYPTSNYTIAHANGLNPYGLDSYTPVARIQADTATIQVKAGGSFATIEELIDYAKENPGQVSIGGTGAGAFDELTVRRFEQEAGIELNYVPFEGAGEMHAALLGGHIDAQFEEFGPTIDYIRTEEIIPLVVFAEERVDEFPDIPTTVEIGINLTDGLSRGIMVHGDTPQEIVEILEKALEEAKDRPGYKEYEQNSFLHLREGWLNAEDYRALLAEQIETYTEIIKSLEE</sequence>
<evidence type="ECO:0000313" key="4">
    <source>
        <dbReference type="Proteomes" id="UP001232445"/>
    </source>
</evidence>
<dbReference type="InterPro" id="IPR005064">
    <property type="entry name" value="BUG"/>
</dbReference>
<dbReference type="InterPro" id="IPR042100">
    <property type="entry name" value="Bug_dom1"/>
</dbReference>